<gene>
    <name evidence="1" type="ORF">D9V41_06200</name>
</gene>
<organism evidence="1 2">
    <name type="scientific">Aeromicrobium phragmitis</name>
    <dbReference type="NCBI Taxonomy" id="2478914"/>
    <lineage>
        <taxon>Bacteria</taxon>
        <taxon>Bacillati</taxon>
        <taxon>Actinomycetota</taxon>
        <taxon>Actinomycetes</taxon>
        <taxon>Propionibacteriales</taxon>
        <taxon>Nocardioidaceae</taxon>
        <taxon>Aeromicrobium</taxon>
    </lineage>
</organism>
<dbReference type="Proteomes" id="UP000282515">
    <property type="component" value="Unassembled WGS sequence"/>
</dbReference>
<sequence length="198" mass="22223">MRGMPIDKEWKTAPPAESLFGSERFTGLDANVLDFWRFAMSDLRVNNLRGYLAEFLVARAVGASGPRVEWDAYDVLAPDGTTIEVKSSAYLQVWEQRRPTAITFRGLKARPWNPRTGYADEATYNSDVYVFAIQTATTHETYDPLDIAQWEFYVVPRDSLAVLGFKTIRLSTLSMLAGEPVSYRALADAIRRSAKGGE</sequence>
<reference evidence="1 2" key="1">
    <citation type="submission" date="2018-10" db="EMBL/GenBank/DDBJ databases">
        <title>Aeromicrobium sp. 9W16Y-2 whole genome shotgun sequence.</title>
        <authorList>
            <person name="Li F."/>
        </authorList>
    </citation>
    <scope>NUCLEOTIDE SEQUENCE [LARGE SCALE GENOMIC DNA]</scope>
    <source>
        <strain evidence="1 2">9W16Y-2</strain>
    </source>
</reference>
<name>A0A3L8PPL7_9ACTN</name>
<accession>A0A3L8PPL7</accession>
<comment type="caution">
    <text evidence="1">The sequence shown here is derived from an EMBL/GenBank/DDBJ whole genome shotgun (WGS) entry which is preliminary data.</text>
</comment>
<evidence type="ECO:0000313" key="2">
    <source>
        <dbReference type="Proteomes" id="UP000282515"/>
    </source>
</evidence>
<dbReference type="AlphaFoldDB" id="A0A3L8PPL7"/>
<evidence type="ECO:0000313" key="1">
    <source>
        <dbReference type="EMBL" id="RLV56653.1"/>
    </source>
</evidence>
<protein>
    <submittedName>
        <fullName evidence="1">Uncharacterized protein</fullName>
    </submittedName>
</protein>
<keyword evidence="2" id="KW-1185">Reference proteome</keyword>
<proteinExistence type="predicted"/>
<dbReference type="EMBL" id="RDBF01000003">
    <property type="protein sequence ID" value="RLV56653.1"/>
    <property type="molecule type" value="Genomic_DNA"/>
</dbReference>